<evidence type="ECO:0000313" key="1">
    <source>
        <dbReference type="EMBL" id="EDR11642.1"/>
    </source>
</evidence>
<dbReference type="InParanoid" id="B0D1I1"/>
<dbReference type="EMBL" id="DS547095">
    <property type="protein sequence ID" value="EDR11642.1"/>
    <property type="molecule type" value="Genomic_DNA"/>
</dbReference>
<gene>
    <name evidence="1" type="ORF">LACBIDRAFT_324339</name>
</gene>
<sequence>MSELTEYIFRQPLSRELSFLVSSNSALAPKLQRYNEKTIKRQYDTAYHGRCGPSKVASLTLDDVRSIRPNQYRGRSGVEKHPDRGDATYEALESRDGQGSRLRFSTMKTFASIISLLLFASAVVAAPTGPTLADQVEPPNEWAEFGKRDVATSDVVSAPQNWGGLEQKREEALKGDKVWAPHNWGGFEQKREESGTGKVECVPKRALNFC</sequence>
<proteinExistence type="predicted"/>
<reference evidence="1 2" key="1">
    <citation type="journal article" date="2008" name="Nature">
        <title>The genome of Laccaria bicolor provides insights into mycorrhizal symbiosis.</title>
        <authorList>
            <person name="Martin F."/>
            <person name="Aerts A."/>
            <person name="Ahren D."/>
            <person name="Brun A."/>
            <person name="Danchin E.G.J."/>
            <person name="Duchaussoy F."/>
            <person name="Gibon J."/>
            <person name="Kohler A."/>
            <person name="Lindquist E."/>
            <person name="Pereda V."/>
            <person name="Salamov A."/>
            <person name="Shapiro H.J."/>
            <person name="Wuyts J."/>
            <person name="Blaudez D."/>
            <person name="Buee M."/>
            <person name="Brokstein P."/>
            <person name="Canbaeck B."/>
            <person name="Cohen D."/>
            <person name="Courty P.E."/>
            <person name="Coutinho P.M."/>
            <person name="Delaruelle C."/>
            <person name="Detter J.C."/>
            <person name="Deveau A."/>
            <person name="DiFazio S."/>
            <person name="Duplessis S."/>
            <person name="Fraissinet-Tachet L."/>
            <person name="Lucic E."/>
            <person name="Frey-Klett P."/>
            <person name="Fourrey C."/>
            <person name="Feussner I."/>
            <person name="Gay G."/>
            <person name="Grimwood J."/>
            <person name="Hoegger P.J."/>
            <person name="Jain P."/>
            <person name="Kilaru S."/>
            <person name="Labbe J."/>
            <person name="Lin Y.C."/>
            <person name="Legue V."/>
            <person name="Le Tacon F."/>
            <person name="Marmeisse R."/>
            <person name="Melayah D."/>
            <person name="Montanini B."/>
            <person name="Muratet M."/>
            <person name="Nehls U."/>
            <person name="Niculita-Hirzel H."/>
            <person name="Oudot-Le Secq M.P."/>
            <person name="Peter M."/>
            <person name="Quesneville H."/>
            <person name="Rajashekar B."/>
            <person name="Reich M."/>
            <person name="Rouhier N."/>
            <person name="Schmutz J."/>
            <person name="Yin T."/>
            <person name="Chalot M."/>
            <person name="Henrissat B."/>
            <person name="Kuees U."/>
            <person name="Lucas S."/>
            <person name="Van de Peer Y."/>
            <person name="Podila G.K."/>
            <person name="Polle A."/>
            <person name="Pukkila P.J."/>
            <person name="Richardson P.M."/>
            <person name="Rouze P."/>
            <person name="Sanders I.R."/>
            <person name="Stajich J.E."/>
            <person name="Tunlid A."/>
            <person name="Tuskan G."/>
            <person name="Grigoriev I.V."/>
        </authorList>
    </citation>
    <scope>NUCLEOTIDE SEQUENCE [LARGE SCALE GENOMIC DNA]</scope>
    <source>
        <strain evidence="2">S238N-H82 / ATCC MYA-4686</strain>
    </source>
</reference>
<dbReference type="HOGENOM" id="CLU_1310325_0_0_1"/>
<dbReference type="KEGG" id="lbc:LACBIDRAFT_324339"/>
<protein>
    <submittedName>
        <fullName evidence="1">Predicted protein</fullName>
    </submittedName>
</protein>
<evidence type="ECO:0000313" key="2">
    <source>
        <dbReference type="Proteomes" id="UP000001194"/>
    </source>
</evidence>
<name>B0D1I1_LACBS</name>
<accession>B0D1I1</accession>
<keyword evidence="2" id="KW-1185">Reference proteome</keyword>
<dbReference type="Proteomes" id="UP000001194">
    <property type="component" value="Unassembled WGS sequence"/>
</dbReference>
<dbReference type="RefSeq" id="XP_001877539.1">
    <property type="nucleotide sequence ID" value="XM_001877504.1"/>
</dbReference>
<dbReference type="AlphaFoldDB" id="B0D1I1"/>
<dbReference type="GeneID" id="6073506"/>
<organism evidence="2">
    <name type="scientific">Laccaria bicolor (strain S238N-H82 / ATCC MYA-4686)</name>
    <name type="common">Bicoloured deceiver</name>
    <name type="synonym">Laccaria laccata var. bicolor</name>
    <dbReference type="NCBI Taxonomy" id="486041"/>
    <lineage>
        <taxon>Eukaryota</taxon>
        <taxon>Fungi</taxon>
        <taxon>Dikarya</taxon>
        <taxon>Basidiomycota</taxon>
        <taxon>Agaricomycotina</taxon>
        <taxon>Agaricomycetes</taxon>
        <taxon>Agaricomycetidae</taxon>
        <taxon>Agaricales</taxon>
        <taxon>Agaricineae</taxon>
        <taxon>Hydnangiaceae</taxon>
        <taxon>Laccaria</taxon>
    </lineage>
</organism>